<dbReference type="GO" id="GO:0006805">
    <property type="term" value="P:xenobiotic metabolic process"/>
    <property type="evidence" value="ECO:0007669"/>
    <property type="project" value="UniProtKB-ARBA"/>
</dbReference>
<organism evidence="8 9">
    <name type="scientific">Scophthalmus maximus</name>
    <name type="common">Turbot</name>
    <name type="synonym">Psetta maxima</name>
    <dbReference type="NCBI Taxonomy" id="52904"/>
    <lineage>
        <taxon>Eukaryota</taxon>
        <taxon>Metazoa</taxon>
        <taxon>Chordata</taxon>
        <taxon>Craniata</taxon>
        <taxon>Vertebrata</taxon>
        <taxon>Euteleostomi</taxon>
        <taxon>Actinopterygii</taxon>
        <taxon>Neopterygii</taxon>
        <taxon>Teleostei</taxon>
        <taxon>Neoteleostei</taxon>
        <taxon>Acanthomorphata</taxon>
        <taxon>Carangaria</taxon>
        <taxon>Pleuronectiformes</taxon>
        <taxon>Pleuronectoidei</taxon>
        <taxon>Scophthalmidae</taxon>
        <taxon>Scophthalmus</taxon>
    </lineage>
</organism>
<dbReference type="SUPFAM" id="SSF52540">
    <property type="entry name" value="P-loop containing nucleoside triphosphate hydrolases"/>
    <property type="match status" value="1"/>
</dbReference>
<sequence>MLCLSPVTLAYPQNRPVLSSTDFIEQELPYGAGSNATPSNDVIFDRCQDVEVSARTLIQVVATMDSLDLVSPYLFKHKGSNFLVKDKMQPEDLDALQYFEIRSTDVFLISYPKSGTAWMQQILVQIMDAAHPEQAEDVSNRLRVPWLEERSADNPLRERPDPRIFGTHLPPDMLPLGVKAKQIKAVYVWRNPKDVLVSLYHFAHSWVLLETPTSFEDFFQQFLDGKVYMGSWFDHVREYYAVHKQLNIHFVQYENMLKDLRGEVVKLCAFLGKDLMDDTIDHVVKMSTFKSMKTNPNANYKDLVEKGRYLGETMRKGVAGDWKNYFTVAQNERFDEVLKYKMSNFPLPLTWEINQ</sequence>
<dbReference type="Gene3D" id="3.40.50.300">
    <property type="entry name" value="P-loop containing nucleotide triphosphate hydrolases"/>
    <property type="match status" value="1"/>
</dbReference>
<dbReference type="EMBL" id="VEVO01000018">
    <property type="protein sequence ID" value="KAF0027067.1"/>
    <property type="molecule type" value="Genomic_DNA"/>
</dbReference>
<evidence type="ECO:0000256" key="3">
    <source>
        <dbReference type="ARBA" id="ARBA00022490"/>
    </source>
</evidence>
<dbReference type="InterPro" id="IPR000863">
    <property type="entry name" value="Sulfotransferase_dom"/>
</dbReference>
<evidence type="ECO:0000256" key="5">
    <source>
        <dbReference type="ARBA" id="ARBA00022939"/>
    </source>
</evidence>
<keyword evidence="5" id="KW-0128">Catecholamine metabolism</keyword>
<dbReference type="Proteomes" id="UP000438429">
    <property type="component" value="Unassembled WGS sequence"/>
</dbReference>
<gene>
    <name evidence="8" type="ORF">F2P81_019808</name>
</gene>
<comment type="caution">
    <text evidence="8">The sequence shown here is derived from an EMBL/GenBank/DDBJ whole genome shotgun (WGS) entry which is preliminary data.</text>
</comment>
<evidence type="ECO:0000256" key="2">
    <source>
        <dbReference type="ARBA" id="ARBA00005771"/>
    </source>
</evidence>
<evidence type="ECO:0000256" key="4">
    <source>
        <dbReference type="ARBA" id="ARBA00022679"/>
    </source>
</evidence>
<evidence type="ECO:0000313" key="8">
    <source>
        <dbReference type="EMBL" id="KAF0027067.1"/>
    </source>
</evidence>
<keyword evidence="4 6" id="KW-0808">Transferase</keyword>
<dbReference type="GO" id="GO:0006584">
    <property type="term" value="P:catecholamine metabolic process"/>
    <property type="evidence" value="ECO:0007669"/>
    <property type="project" value="UniProtKB-KW"/>
</dbReference>
<name>A0A6A4S241_SCOMX</name>
<dbReference type="GO" id="GO:0008146">
    <property type="term" value="F:sulfotransferase activity"/>
    <property type="evidence" value="ECO:0007669"/>
    <property type="project" value="InterPro"/>
</dbReference>
<proteinExistence type="inferred from homology"/>
<dbReference type="AlphaFoldDB" id="A0A6A4S241"/>
<keyword evidence="3" id="KW-0963">Cytoplasm</keyword>
<dbReference type="GO" id="GO:0005737">
    <property type="term" value="C:cytoplasm"/>
    <property type="evidence" value="ECO:0007669"/>
    <property type="project" value="UniProtKB-SubCell"/>
</dbReference>
<dbReference type="PANTHER" id="PTHR11783">
    <property type="entry name" value="SULFOTRANSFERASE SULT"/>
    <property type="match status" value="1"/>
</dbReference>
<protein>
    <recommendedName>
        <fullName evidence="6">Sulfotransferase</fullName>
        <ecNumber evidence="6">2.8.2.-</ecNumber>
    </recommendedName>
</protein>
<dbReference type="Pfam" id="PF00685">
    <property type="entry name" value="Sulfotransfer_1"/>
    <property type="match status" value="1"/>
</dbReference>
<comment type="subcellular location">
    <subcellularLocation>
        <location evidence="1">Cytoplasm</location>
    </subcellularLocation>
</comment>
<evidence type="ECO:0000259" key="7">
    <source>
        <dbReference type="Pfam" id="PF00685"/>
    </source>
</evidence>
<evidence type="ECO:0000256" key="1">
    <source>
        <dbReference type="ARBA" id="ARBA00004496"/>
    </source>
</evidence>
<dbReference type="EC" id="2.8.2.-" evidence="6"/>
<evidence type="ECO:0000313" key="9">
    <source>
        <dbReference type="Proteomes" id="UP000438429"/>
    </source>
</evidence>
<dbReference type="FunFam" id="3.40.50.300:FF:000433">
    <property type="entry name" value="Estrogen sulfotransferase"/>
    <property type="match status" value="1"/>
</dbReference>
<dbReference type="InterPro" id="IPR027417">
    <property type="entry name" value="P-loop_NTPase"/>
</dbReference>
<feature type="domain" description="Sulfotransferase" evidence="7">
    <location>
        <begin position="104"/>
        <end position="345"/>
    </location>
</feature>
<evidence type="ECO:0000256" key="6">
    <source>
        <dbReference type="RuleBase" id="RU361155"/>
    </source>
</evidence>
<reference evidence="8 9" key="1">
    <citation type="submission" date="2019-06" db="EMBL/GenBank/DDBJ databases">
        <title>Draft genomes of female and male turbot (Scophthalmus maximus).</title>
        <authorList>
            <person name="Xu H."/>
            <person name="Xu X.-W."/>
            <person name="Shao C."/>
            <person name="Chen S."/>
        </authorList>
    </citation>
    <scope>NUCLEOTIDE SEQUENCE [LARGE SCALE GENOMIC DNA]</scope>
    <source>
        <strain evidence="8">Ysfricsl-2016a</strain>
        <tissue evidence="8">Blood</tissue>
    </source>
</reference>
<comment type="similarity">
    <text evidence="2 6">Belongs to the sulfotransferase 1 family.</text>
</comment>
<accession>A0A6A4S241</accession>